<name>A0ABT6W6U5_9ACTN</name>
<evidence type="ECO:0000313" key="3">
    <source>
        <dbReference type="Proteomes" id="UP001156398"/>
    </source>
</evidence>
<feature type="region of interest" description="Disordered" evidence="1">
    <location>
        <begin position="110"/>
        <end position="129"/>
    </location>
</feature>
<gene>
    <name evidence="2" type="ORF">POF43_025865</name>
</gene>
<reference evidence="2 3" key="1">
    <citation type="submission" date="2023-05" db="EMBL/GenBank/DDBJ databases">
        <title>Streptantibioticus silvisoli sp. nov., acidotolerant actinomycetes 1 from pine litter.</title>
        <authorList>
            <person name="Swiecimska M."/>
            <person name="Golinska P."/>
            <person name="Sangal V."/>
            <person name="Wachnowicz B."/>
            <person name="Goodfellow M."/>
        </authorList>
    </citation>
    <scope>NUCLEOTIDE SEQUENCE [LARGE SCALE GENOMIC DNA]</scope>
    <source>
        <strain evidence="2 3">SL54</strain>
    </source>
</reference>
<proteinExistence type="predicted"/>
<accession>A0ABT6W6U5</accession>
<comment type="caution">
    <text evidence="2">The sequence shown here is derived from an EMBL/GenBank/DDBJ whole genome shotgun (WGS) entry which is preliminary data.</text>
</comment>
<dbReference type="EMBL" id="JAAGKO020000045">
    <property type="protein sequence ID" value="MDI5966115.1"/>
    <property type="molecule type" value="Genomic_DNA"/>
</dbReference>
<keyword evidence="3" id="KW-1185">Reference proteome</keyword>
<dbReference type="RefSeq" id="WP_271323368.1">
    <property type="nucleotide sequence ID" value="NZ_JAAGKO020000045.1"/>
</dbReference>
<protein>
    <submittedName>
        <fullName evidence="2">Uncharacterized protein</fullName>
    </submittedName>
</protein>
<evidence type="ECO:0000313" key="2">
    <source>
        <dbReference type="EMBL" id="MDI5966115.1"/>
    </source>
</evidence>
<dbReference type="Proteomes" id="UP001156398">
    <property type="component" value="Unassembled WGS sequence"/>
</dbReference>
<evidence type="ECO:0000256" key="1">
    <source>
        <dbReference type="SAM" id="MobiDB-lite"/>
    </source>
</evidence>
<sequence length="161" mass="16903">MSADNPNLKTFRAAWKAAVRAWGAPRSADKEYHDWQYLCSQNNSLCGPLLATLGMYGFEANPDVFKCNAVSIGATGGVRSFQDLQSLRGISREDFKTLAEDAGYVRSDASKFATGGEGNPNPNSGYDGSYSPKIAAALEGALGAFDPTREGLGDGAAGVAP</sequence>
<organism evidence="2 3">
    <name type="scientific">Streptantibioticus silvisoli</name>
    <dbReference type="NCBI Taxonomy" id="2705255"/>
    <lineage>
        <taxon>Bacteria</taxon>
        <taxon>Bacillati</taxon>
        <taxon>Actinomycetota</taxon>
        <taxon>Actinomycetes</taxon>
        <taxon>Kitasatosporales</taxon>
        <taxon>Streptomycetaceae</taxon>
        <taxon>Streptantibioticus</taxon>
    </lineage>
</organism>